<dbReference type="OrthoDB" id="9773293at2"/>
<dbReference type="PANTHER" id="PTHR43798">
    <property type="entry name" value="MONOACYLGLYCEROL LIPASE"/>
    <property type="match status" value="1"/>
</dbReference>
<evidence type="ECO:0000313" key="3">
    <source>
        <dbReference type="Proteomes" id="UP000261174"/>
    </source>
</evidence>
<protein>
    <submittedName>
        <fullName evidence="2">Alpha/beta hydrolase</fullName>
    </submittedName>
</protein>
<dbReference type="Pfam" id="PF00561">
    <property type="entry name" value="Abhydrolase_1"/>
    <property type="match status" value="1"/>
</dbReference>
<keyword evidence="2" id="KW-0378">Hydrolase</keyword>
<dbReference type="PRINTS" id="PR00111">
    <property type="entry name" value="ABHYDROLASE"/>
</dbReference>
<dbReference type="Gene3D" id="3.40.50.1820">
    <property type="entry name" value="alpha/beta hydrolase"/>
    <property type="match status" value="1"/>
</dbReference>
<dbReference type="GO" id="GO:0046464">
    <property type="term" value="P:acylglycerol catabolic process"/>
    <property type="evidence" value="ECO:0007669"/>
    <property type="project" value="TreeGrafter"/>
</dbReference>
<sequence>MKLLTIALLGLSLFGCKKTHTTPSDYQETAKTKFITANGVNYAYRELGNNTGIPVLMISPLGSNMDDWDPAIINALAQKYKVILFDLPGEGASTGSTPDNIADMASSVTAFVHALGLPKVNLLGFSLGSFISQQIALTAPGIINKMILTGTGPKGAVGLSNLPALLAAGANLSAEENFLRFGFTSSNESLAKGKAAWSRIQQRVQDRDAAVSQASASAQVIAVLGWAQADANAAEELKTITQPVLIVQGKDDVPVPLGNAEFMAENIPNAQLIVYPDAAHAALFQYPTEFVQSVITFIEQ</sequence>
<evidence type="ECO:0000259" key="1">
    <source>
        <dbReference type="Pfam" id="PF00561"/>
    </source>
</evidence>
<dbReference type="PROSITE" id="PS51257">
    <property type="entry name" value="PROKAR_LIPOPROTEIN"/>
    <property type="match status" value="1"/>
</dbReference>
<dbReference type="EMBL" id="QTJV01000016">
    <property type="protein sequence ID" value="RFM31123.1"/>
    <property type="molecule type" value="Genomic_DNA"/>
</dbReference>
<feature type="domain" description="AB hydrolase-1" evidence="1">
    <location>
        <begin position="54"/>
        <end position="285"/>
    </location>
</feature>
<evidence type="ECO:0000313" key="2">
    <source>
        <dbReference type="EMBL" id="RFM31123.1"/>
    </source>
</evidence>
<dbReference type="InterPro" id="IPR000073">
    <property type="entry name" value="AB_hydrolase_1"/>
</dbReference>
<comment type="caution">
    <text evidence="2">The sequence shown here is derived from an EMBL/GenBank/DDBJ whole genome shotgun (WGS) entry which is preliminary data.</text>
</comment>
<accession>A0A3E1NT83</accession>
<organism evidence="2 3">
    <name type="scientific">Chitinophaga silvisoli</name>
    <dbReference type="NCBI Taxonomy" id="2291814"/>
    <lineage>
        <taxon>Bacteria</taxon>
        <taxon>Pseudomonadati</taxon>
        <taxon>Bacteroidota</taxon>
        <taxon>Chitinophagia</taxon>
        <taxon>Chitinophagales</taxon>
        <taxon>Chitinophagaceae</taxon>
        <taxon>Chitinophaga</taxon>
    </lineage>
</organism>
<dbReference type="SUPFAM" id="SSF53474">
    <property type="entry name" value="alpha/beta-Hydrolases"/>
    <property type="match status" value="1"/>
</dbReference>
<proteinExistence type="predicted"/>
<dbReference type="GO" id="GO:0047372">
    <property type="term" value="F:monoacylglycerol lipase activity"/>
    <property type="evidence" value="ECO:0007669"/>
    <property type="project" value="TreeGrafter"/>
</dbReference>
<dbReference type="Proteomes" id="UP000261174">
    <property type="component" value="Unassembled WGS sequence"/>
</dbReference>
<dbReference type="GO" id="GO:0016020">
    <property type="term" value="C:membrane"/>
    <property type="evidence" value="ECO:0007669"/>
    <property type="project" value="TreeGrafter"/>
</dbReference>
<dbReference type="AlphaFoldDB" id="A0A3E1NT83"/>
<dbReference type="InterPro" id="IPR029058">
    <property type="entry name" value="AB_hydrolase_fold"/>
</dbReference>
<dbReference type="PANTHER" id="PTHR43798:SF5">
    <property type="entry name" value="MONOACYLGLYCEROL LIPASE ABHD6"/>
    <property type="match status" value="1"/>
</dbReference>
<dbReference type="RefSeq" id="WP_116857157.1">
    <property type="nucleotide sequence ID" value="NZ_QTJV01000016.1"/>
</dbReference>
<name>A0A3E1NT83_9BACT</name>
<gene>
    <name evidence="2" type="ORF">DXN04_30245</name>
</gene>
<dbReference type="InterPro" id="IPR050266">
    <property type="entry name" value="AB_hydrolase_sf"/>
</dbReference>
<reference evidence="2 3" key="1">
    <citation type="submission" date="2018-08" db="EMBL/GenBank/DDBJ databases">
        <title>Chitinophaga sp. K20C18050901, a novel bacterium isolated from forest soil.</title>
        <authorList>
            <person name="Wang C."/>
        </authorList>
    </citation>
    <scope>NUCLEOTIDE SEQUENCE [LARGE SCALE GENOMIC DNA]</scope>
    <source>
        <strain evidence="2 3">K20C18050901</strain>
    </source>
</reference>
<keyword evidence="3" id="KW-1185">Reference proteome</keyword>